<feature type="domain" description="Carbohydrate kinase FGGY C-terminal" evidence="11">
    <location>
        <begin position="249"/>
        <end position="433"/>
    </location>
</feature>
<dbReference type="InterPro" id="IPR018484">
    <property type="entry name" value="FGGY_N"/>
</dbReference>
<dbReference type="Pfam" id="PF00370">
    <property type="entry name" value="FGGY_N"/>
    <property type="match status" value="1"/>
</dbReference>
<dbReference type="AlphaFoldDB" id="A0A1Y5T5U4"/>
<dbReference type="GO" id="GO:0042732">
    <property type="term" value="P:D-xylose metabolic process"/>
    <property type="evidence" value="ECO:0007669"/>
    <property type="project" value="UniProtKB-KW"/>
</dbReference>
<evidence type="ECO:0000256" key="9">
    <source>
        <dbReference type="RuleBase" id="RU364073"/>
    </source>
</evidence>
<dbReference type="Pfam" id="PF02782">
    <property type="entry name" value="FGGY_C"/>
    <property type="match status" value="1"/>
</dbReference>
<dbReference type="RefSeq" id="WP_200811326.1">
    <property type="nucleotide sequence ID" value="NZ_FWFT01000005.1"/>
</dbReference>
<evidence type="ECO:0000256" key="4">
    <source>
        <dbReference type="ARBA" id="ARBA00022741"/>
    </source>
</evidence>
<comment type="function">
    <text evidence="8">Catalyzes the phosphorylation of D-xylulose to D-xylulose 5-phosphate.</text>
</comment>
<evidence type="ECO:0000256" key="8">
    <source>
        <dbReference type="HAMAP-Rule" id="MF_02220"/>
    </source>
</evidence>
<reference evidence="12 13" key="1">
    <citation type="submission" date="2017-03" db="EMBL/GenBank/DDBJ databases">
        <authorList>
            <person name="Afonso C.L."/>
            <person name="Miller P.J."/>
            <person name="Scott M.A."/>
            <person name="Spackman E."/>
            <person name="Goraichik I."/>
            <person name="Dimitrov K.M."/>
            <person name="Suarez D.L."/>
            <person name="Swayne D.E."/>
        </authorList>
    </citation>
    <scope>NUCLEOTIDE SEQUENCE [LARGE SCALE GENOMIC DNA]</scope>
    <source>
        <strain evidence="12 13">CECT 8397</strain>
    </source>
</reference>
<dbReference type="SUPFAM" id="SSF53067">
    <property type="entry name" value="Actin-like ATPase domain"/>
    <property type="match status" value="2"/>
</dbReference>
<evidence type="ECO:0000256" key="7">
    <source>
        <dbReference type="ARBA" id="ARBA00023277"/>
    </source>
</evidence>
<evidence type="ECO:0000256" key="1">
    <source>
        <dbReference type="ARBA" id="ARBA00009156"/>
    </source>
</evidence>
<proteinExistence type="inferred from homology"/>
<evidence type="ECO:0000313" key="13">
    <source>
        <dbReference type="Proteomes" id="UP000193623"/>
    </source>
</evidence>
<dbReference type="GO" id="GO:0004856">
    <property type="term" value="F:D-xylulokinase activity"/>
    <property type="evidence" value="ECO:0007669"/>
    <property type="project" value="UniProtKB-UniRule"/>
</dbReference>
<dbReference type="Proteomes" id="UP000193623">
    <property type="component" value="Unassembled WGS sequence"/>
</dbReference>
<evidence type="ECO:0000259" key="10">
    <source>
        <dbReference type="Pfam" id="PF00370"/>
    </source>
</evidence>
<dbReference type="NCBIfam" id="TIGR01312">
    <property type="entry name" value="XylB"/>
    <property type="match status" value="1"/>
</dbReference>
<keyword evidence="6 8" id="KW-0067">ATP-binding</keyword>
<feature type="active site" description="Proton acceptor" evidence="8">
    <location>
        <position position="232"/>
    </location>
</feature>
<keyword evidence="3 8" id="KW-0808">Transferase</keyword>
<feature type="site" description="Important for activity" evidence="8">
    <location>
        <position position="6"/>
    </location>
</feature>
<comment type="similarity">
    <text evidence="1 8 9">Belongs to the FGGY kinase family.</text>
</comment>
<protein>
    <recommendedName>
        <fullName evidence="8 9">Xylulose kinase</fullName>
        <shortName evidence="8 9">Xylulokinase</shortName>
        <ecNumber evidence="8 9">2.7.1.17</ecNumber>
    </recommendedName>
</protein>
<comment type="catalytic activity">
    <reaction evidence="8 9">
        <text>D-xylulose + ATP = D-xylulose 5-phosphate + ADP + H(+)</text>
        <dbReference type="Rhea" id="RHEA:10964"/>
        <dbReference type="ChEBI" id="CHEBI:15378"/>
        <dbReference type="ChEBI" id="CHEBI:17140"/>
        <dbReference type="ChEBI" id="CHEBI:30616"/>
        <dbReference type="ChEBI" id="CHEBI:57737"/>
        <dbReference type="ChEBI" id="CHEBI:456216"/>
        <dbReference type="EC" id="2.7.1.17"/>
    </reaction>
</comment>
<dbReference type="GO" id="GO:0005998">
    <property type="term" value="P:xylulose catabolic process"/>
    <property type="evidence" value="ECO:0007669"/>
    <property type="project" value="UniProtKB-UniRule"/>
</dbReference>
<sequence length="476" mass="49707">MFIGLDLGTSSLKAILVGADQTVVAEHSVPLTVERRHDGWSEQDPASWCDAAVVALRALAGRADVTGVQAIGLAGHMHGATLVGADDRPLRPCMLWNDTRSADQAARMDADAQFRDITGNIVFPGFTAPKVDWVRENEPDVFANIAKVLLPKDYLRLFLTGEHVSEMSDAAGTSWLDTGARDWSDDLLGACQLGREHMPALIEGSAVSGTLRADLAADLGLPVCVVAGGAGDNAAAAMGAGVVKDGTGFVSLGTSGVLFAANDGYRPDPATAVHTFCHAVPDTWHQMGVILAATDALNWVSRLTGQSVAELTGDLGEVIAPSRTLFLPYLGGERTPHNDAAVRGHFLHLDHATDAKEAARAVMQGVCFAFADCRDALAATGTTLPRALAMGGGAKSDHWLQMMATTLGIPLDVPAAGDFGAAFGAARLGMMAAGAGVEVATQPPLSKTIDPISKLTDAMAEGHSRYKHAYSVLKDL</sequence>
<dbReference type="InterPro" id="IPR043129">
    <property type="entry name" value="ATPase_NBD"/>
</dbReference>
<dbReference type="InterPro" id="IPR000577">
    <property type="entry name" value="Carb_kinase_FGGY"/>
</dbReference>
<dbReference type="PROSITE" id="PS00933">
    <property type="entry name" value="FGGY_KINASES_1"/>
    <property type="match status" value="1"/>
</dbReference>
<dbReference type="CDD" id="cd07808">
    <property type="entry name" value="ASKHA_NBD_FGGY_EcXK-like"/>
    <property type="match status" value="1"/>
</dbReference>
<dbReference type="PANTHER" id="PTHR43095">
    <property type="entry name" value="SUGAR KINASE"/>
    <property type="match status" value="1"/>
</dbReference>
<dbReference type="InterPro" id="IPR006000">
    <property type="entry name" value="Xylulokinase"/>
</dbReference>
<evidence type="ECO:0000313" key="12">
    <source>
        <dbReference type="EMBL" id="SLN56614.1"/>
    </source>
</evidence>
<dbReference type="EMBL" id="FWFT01000005">
    <property type="protein sequence ID" value="SLN56614.1"/>
    <property type="molecule type" value="Genomic_DNA"/>
</dbReference>
<evidence type="ECO:0000259" key="11">
    <source>
        <dbReference type="Pfam" id="PF02782"/>
    </source>
</evidence>
<dbReference type="InterPro" id="IPR050406">
    <property type="entry name" value="FGGY_Carb_Kinase"/>
</dbReference>
<keyword evidence="7 8" id="KW-0119">Carbohydrate metabolism</keyword>
<organism evidence="12 13">
    <name type="scientific">Pseudooctadecabacter jejudonensis</name>
    <dbReference type="NCBI Taxonomy" id="1391910"/>
    <lineage>
        <taxon>Bacteria</taxon>
        <taxon>Pseudomonadati</taxon>
        <taxon>Pseudomonadota</taxon>
        <taxon>Alphaproteobacteria</taxon>
        <taxon>Rhodobacterales</taxon>
        <taxon>Paracoccaceae</taxon>
        <taxon>Pseudooctadecabacter</taxon>
    </lineage>
</organism>
<dbReference type="GO" id="GO:0005524">
    <property type="term" value="F:ATP binding"/>
    <property type="evidence" value="ECO:0007669"/>
    <property type="project" value="UniProtKB-UniRule"/>
</dbReference>
<evidence type="ECO:0000256" key="6">
    <source>
        <dbReference type="ARBA" id="ARBA00022840"/>
    </source>
</evidence>
<keyword evidence="5 8" id="KW-0418">Kinase</keyword>
<dbReference type="EC" id="2.7.1.17" evidence="8 9"/>
<evidence type="ECO:0000256" key="2">
    <source>
        <dbReference type="ARBA" id="ARBA00022629"/>
    </source>
</evidence>
<keyword evidence="4 8" id="KW-0547">Nucleotide-binding</keyword>
<feature type="binding site" evidence="8">
    <location>
        <begin position="77"/>
        <end position="78"/>
    </location>
    <ligand>
        <name>substrate</name>
    </ligand>
</feature>
<keyword evidence="13" id="KW-1185">Reference proteome</keyword>
<feature type="domain" description="Carbohydrate kinase FGGY N-terminal" evidence="10">
    <location>
        <begin position="1"/>
        <end position="239"/>
    </location>
</feature>
<gene>
    <name evidence="12" type="primary">xylB_2</name>
    <name evidence="8 9" type="synonym">xylB</name>
    <name evidence="12" type="ORF">PSJ8397_03006</name>
</gene>
<evidence type="ECO:0000256" key="3">
    <source>
        <dbReference type="ARBA" id="ARBA00022679"/>
    </source>
</evidence>
<dbReference type="PANTHER" id="PTHR43095:SF6">
    <property type="entry name" value="XYLULOSE KINASE"/>
    <property type="match status" value="1"/>
</dbReference>
<name>A0A1Y5T5U4_9RHOB</name>
<dbReference type="InterPro" id="IPR018483">
    <property type="entry name" value="Carb_kinase_FGGY_CS"/>
</dbReference>
<keyword evidence="2 8" id="KW-0859">Xylose metabolism</keyword>
<dbReference type="HAMAP" id="MF_02220">
    <property type="entry name" value="XylB"/>
    <property type="match status" value="1"/>
</dbReference>
<dbReference type="InterPro" id="IPR018485">
    <property type="entry name" value="FGGY_C"/>
</dbReference>
<dbReference type="Gene3D" id="3.30.420.40">
    <property type="match status" value="2"/>
</dbReference>
<dbReference type="PIRSF" id="PIRSF000538">
    <property type="entry name" value="GlpK"/>
    <property type="match status" value="1"/>
</dbReference>
<accession>A0A1Y5T5U4</accession>
<evidence type="ECO:0000256" key="5">
    <source>
        <dbReference type="ARBA" id="ARBA00022777"/>
    </source>
</evidence>